<evidence type="ECO:0000256" key="3">
    <source>
        <dbReference type="ARBA" id="ARBA00022603"/>
    </source>
</evidence>
<gene>
    <name evidence="6 7" type="primary">prmA</name>
    <name evidence="7" type="ORF">NG821_02060</name>
</gene>
<comment type="similarity">
    <text evidence="1 6">Belongs to the methyltransferase superfamily. PrmA family.</text>
</comment>
<feature type="binding site" evidence="6">
    <location>
        <position position="182"/>
    </location>
    <ligand>
        <name>S-adenosyl-L-methionine</name>
        <dbReference type="ChEBI" id="CHEBI:59789"/>
    </ligand>
</feature>
<keyword evidence="2 6" id="KW-0963">Cytoplasm</keyword>
<dbReference type="InterPro" id="IPR029063">
    <property type="entry name" value="SAM-dependent_MTases_sf"/>
</dbReference>
<dbReference type="PIRSF" id="PIRSF000401">
    <property type="entry name" value="RPL11_MTase"/>
    <property type="match status" value="1"/>
</dbReference>
<dbReference type="InterPro" id="IPR050078">
    <property type="entry name" value="Ribosomal_L11_MeTrfase_PrmA"/>
</dbReference>
<keyword evidence="7" id="KW-0689">Ribosomal protein</keyword>
<feature type="binding site" evidence="6">
    <location>
        <position position="160"/>
    </location>
    <ligand>
        <name>S-adenosyl-L-methionine</name>
        <dbReference type="ChEBI" id="CHEBI:59789"/>
    </ligand>
</feature>
<dbReference type="NCBIfam" id="NF001785">
    <property type="entry name" value="PRK00517.2-2"/>
    <property type="match status" value="1"/>
</dbReference>
<evidence type="ECO:0000313" key="8">
    <source>
        <dbReference type="Proteomes" id="UP001204015"/>
    </source>
</evidence>
<keyword evidence="7" id="KW-0687">Ribonucleoprotein</keyword>
<evidence type="ECO:0000313" key="7">
    <source>
        <dbReference type="EMBL" id="MCO6024636.1"/>
    </source>
</evidence>
<evidence type="ECO:0000256" key="4">
    <source>
        <dbReference type="ARBA" id="ARBA00022679"/>
    </source>
</evidence>
<dbReference type="SUPFAM" id="SSF53335">
    <property type="entry name" value="S-adenosyl-L-methionine-dependent methyltransferases"/>
    <property type="match status" value="1"/>
</dbReference>
<comment type="caution">
    <text evidence="7">The sequence shown here is derived from an EMBL/GenBank/DDBJ whole genome shotgun (WGS) entry which is preliminary data.</text>
</comment>
<evidence type="ECO:0000256" key="2">
    <source>
        <dbReference type="ARBA" id="ARBA00022490"/>
    </source>
</evidence>
<name>A0ABT1BU65_9BACT</name>
<accession>A0ABT1BU65</accession>
<dbReference type="Pfam" id="PF06325">
    <property type="entry name" value="PrmA"/>
    <property type="match status" value="1"/>
</dbReference>
<comment type="subcellular location">
    <subcellularLocation>
        <location evidence="6">Cytoplasm</location>
    </subcellularLocation>
</comment>
<dbReference type="CDD" id="cd02440">
    <property type="entry name" value="AdoMet_MTases"/>
    <property type="match status" value="1"/>
</dbReference>
<dbReference type="GO" id="GO:0005840">
    <property type="term" value="C:ribosome"/>
    <property type="evidence" value="ECO:0007669"/>
    <property type="project" value="UniProtKB-KW"/>
</dbReference>
<dbReference type="GO" id="GO:0008168">
    <property type="term" value="F:methyltransferase activity"/>
    <property type="evidence" value="ECO:0007669"/>
    <property type="project" value="UniProtKB-KW"/>
</dbReference>
<dbReference type="RefSeq" id="WP_252759998.1">
    <property type="nucleotide sequence ID" value="NZ_JAMXLY010000004.1"/>
</dbReference>
<keyword evidence="5 6" id="KW-0949">S-adenosyl-L-methionine</keyword>
<feature type="binding site" evidence="6">
    <location>
        <position position="139"/>
    </location>
    <ligand>
        <name>S-adenosyl-L-methionine</name>
        <dbReference type="ChEBI" id="CHEBI:59789"/>
    </ligand>
</feature>
<keyword evidence="8" id="KW-1185">Reference proteome</keyword>
<sequence length="291" mass="32685">MKYLVTHFYVKGEKALFQMTRDLLADSVARTGFESFINTPEGIDGYIQDRNFDETEMIQAIRSLPVKGMNISYQTDTVEDKDWNKNWEEKGFAPITVDDTLLIYDAKHRETLHPGQSSDHIEIGIDAVQAFGTGTHATTRMMLSTLLQMDLKGKRILDCGCGTGILGIAALKMGAEEVVGYDIDDWSVRNARHNAELNGIKNLHVLHGDAGVLQNINVKFDVILANIHRNIILEDMPVFKTVLKPQGYLIISGFYLSDLSALTEKAEQLGLKPEKTKNDGEWACQTFRYLE</sequence>
<evidence type="ECO:0000256" key="5">
    <source>
        <dbReference type="ARBA" id="ARBA00022691"/>
    </source>
</evidence>
<dbReference type="InterPro" id="IPR004498">
    <property type="entry name" value="Ribosomal_PrmA_MeTrfase"/>
</dbReference>
<dbReference type="Proteomes" id="UP001204015">
    <property type="component" value="Unassembled WGS sequence"/>
</dbReference>
<protein>
    <recommendedName>
        <fullName evidence="6">Ribosomal protein L11 methyltransferase</fullName>
        <shortName evidence="6">L11 Mtase</shortName>
        <ecNumber evidence="6">2.1.1.-</ecNumber>
    </recommendedName>
</protein>
<organism evidence="7 8">
    <name type="scientific">Segatella cerevisiae</name>
    <dbReference type="NCBI Taxonomy" id="2053716"/>
    <lineage>
        <taxon>Bacteria</taxon>
        <taxon>Pseudomonadati</taxon>
        <taxon>Bacteroidota</taxon>
        <taxon>Bacteroidia</taxon>
        <taxon>Bacteroidales</taxon>
        <taxon>Prevotellaceae</taxon>
        <taxon>Segatella</taxon>
    </lineage>
</organism>
<dbReference type="HAMAP" id="MF_00735">
    <property type="entry name" value="Methyltr_PrmA"/>
    <property type="match status" value="1"/>
</dbReference>
<dbReference type="GO" id="GO:0032259">
    <property type="term" value="P:methylation"/>
    <property type="evidence" value="ECO:0007669"/>
    <property type="project" value="UniProtKB-KW"/>
</dbReference>
<dbReference type="EMBL" id="JAMXLY010000004">
    <property type="protein sequence ID" value="MCO6024636.1"/>
    <property type="molecule type" value="Genomic_DNA"/>
</dbReference>
<reference evidence="7 8" key="1">
    <citation type="submission" date="2022-06" db="EMBL/GenBank/DDBJ databases">
        <title>A taxonomic note on the genus Prevotella: Description of four novel genera and emended description of the genera Hallella and Xylanibacter.</title>
        <authorList>
            <person name="Hitch T.C.A."/>
        </authorList>
    </citation>
    <scope>NUCLEOTIDE SEQUENCE [LARGE SCALE GENOMIC DNA]</scope>
    <source>
        <strain evidence="7 8">DSM 100619</strain>
    </source>
</reference>
<keyword evidence="4 6" id="KW-0808">Transferase</keyword>
<comment type="function">
    <text evidence="6">Methylates ribosomal protein L11.</text>
</comment>
<comment type="catalytic activity">
    <reaction evidence="6">
        <text>L-lysyl-[protein] + 3 S-adenosyl-L-methionine = N(6),N(6),N(6)-trimethyl-L-lysyl-[protein] + 3 S-adenosyl-L-homocysteine + 3 H(+)</text>
        <dbReference type="Rhea" id="RHEA:54192"/>
        <dbReference type="Rhea" id="RHEA-COMP:9752"/>
        <dbReference type="Rhea" id="RHEA-COMP:13826"/>
        <dbReference type="ChEBI" id="CHEBI:15378"/>
        <dbReference type="ChEBI" id="CHEBI:29969"/>
        <dbReference type="ChEBI" id="CHEBI:57856"/>
        <dbReference type="ChEBI" id="CHEBI:59789"/>
        <dbReference type="ChEBI" id="CHEBI:61961"/>
    </reaction>
</comment>
<dbReference type="PANTHER" id="PTHR43648">
    <property type="entry name" value="ELECTRON TRANSFER FLAVOPROTEIN BETA SUBUNIT LYSINE METHYLTRANSFERASE"/>
    <property type="match status" value="1"/>
</dbReference>
<evidence type="ECO:0000256" key="1">
    <source>
        <dbReference type="ARBA" id="ARBA00009741"/>
    </source>
</evidence>
<proteinExistence type="inferred from homology"/>
<evidence type="ECO:0000256" key="6">
    <source>
        <dbReference type="HAMAP-Rule" id="MF_00735"/>
    </source>
</evidence>
<keyword evidence="3 6" id="KW-0489">Methyltransferase</keyword>
<dbReference type="EC" id="2.1.1.-" evidence="6"/>
<dbReference type="Gene3D" id="3.40.50.150">
    <property type="entry name" value="Vaccinia Virus protein VP39"/>
    <property type="match status" value="1"/>
</dbReference>
<dbReference type="PANTHER" id="PTHR43648:SF1">
    <property type="entry name" value="ELECTRON TRANSFER FLAVOPROTEIN BETA SUBUNIT LYSINE METHYLTRANSFERASE"/>
    <property type="match status" value="1"/>
</dbReference>
<feature type="binding site" evidence="6">
    <location>
        <position position="226"/>
    </location>
    <ligand>
        <name>S-adenosyl-L-methionine</name>
        <dbReference type="ChEBI" id="CHEBI:59789"/>
    </ligand>
</feature>